<dbReference type="EMBL" id="CP000792">
    <property type="protein sequence ID" value="EAT98555.1"/>
    <property type="molecule type" value="Genomic_DNA"/>
</dbReference>
<feature type="transmembrane region" description="Helical" evidence="1">
    <location>
        <begin position="170"/>
        <end position="198"/>
    </location>
</feature>
<evidence type="ECO:0000313" key="2">
    <source>
        <dbReference type="EMBL" id="EAT98555.1"/>
    </source>
</evidence>
<keyword evidence="1" id="KW-0812">Transmembrane</keyword>
<feature type="transmembrane region" description="Helical" evidence="1">
    <location>
        <begin position="27"/>
        <end position="45"/>
    </location>
</feature>
<keyword evidence="1" id="KW-0472">Membrane</keyword>
<organism evidence="2 3">
    <name type="scientific">Campylobacter concisus (strain 13826)</name>
    <dbReference type="NCBI Taxonomy" id="360104"/>
    <lineage>
        <taxon>Bacteria</taxon>
        <taxon>Pseudomonadati</taxon>
        <taxon>Campylobacterota</taxon>
        <taxon>Epsilonproteobacteria</taxon>
        <taxon>Campylobacterales</taxon>
        <taxon>Campylobacteraceae</taxon>
        <taxon>Campylobacter</taxon>
    </lineage>
</organism>
<dbReference type="Proteomes" id="UP000001121">
    <property type="component" value="Chromosome"/>
</dbReference>
<gene>
    <name evidence="2" type="ORF">CCC13826_1192</name>
</gene>
<dbReference type="eggNOG" id="ENOG50319KB">
    <property type="taxonomic scope" value="Bacteria"/>
</dbReference>
<keyword evidence="1" id="KW-1133">Transmembrane helix</keyword>
<feature type="transmembrane region" description="Helical" evidence="1">
    <location>
        <begin position="86"/>
        <end position="107"/>
    </location>
</feature>
<evidence type="ECO:0000256" key="1">
    <source>
        <dbReference type="SAM" id="Phobius"/>
    </source>
</evidence>
<name>A7ZBC0_CAMC1</name>
<dbReference type="STRING" id="360104.CCC13826_1192"/>
<dbReference type="OrthoDB" id="5363722at2"/>
<dbReference type="AlphaFoldDB" id="A7ZBC0"/>
<accession>A7ZBC0</accession>
<proteinExistence type="predicted"/>
<dbReference type="HOGENOM" id="CLU_1303014_0_0_7"/>
<dbReference type="RefSeq" id="WP_012001097.1">
    <property type="nucleotide sequence ID" value="NC_009802.2"/>
</dbReference>
<evidence type="ECO:0000313" key="3">
    <source>
        <dbReference type="Proteomes" id="UP000001121"/>
    </source>
</evidence>
<protein>
    <submittedName>
        <fullName evidence="2">Membrane protein</fullName>
    </submittedName>
</protein>
<dbReference type="KEGG" id="cco:CCC13826_1192"/>
<feature type="transmembrane region" description="Helical" evidence="1">
    <location>
        <begin position="128"/>
        <end position="150"/>
    </location>
</feature>
<reference evidence="3" key="1">
    <citation type="submission" date="2007-10" db="EMBL/GenBank/DDBJ databases">
        <title>Genome sequence of Campylobacter concisus 13826 isolated from human feces.</title>
        <authorList>
            <person name="Fouts D.E."/>
            <person name="Mongodin E.F."/>
            <person name="Puiu D."/>
            <person name="Sebastian Y."/>
            <person name="Miller W.G."/>
            <person name="Mandrell R.E."/>
            <person name="On S."/>
            <person name="Nelson K.E."/>
        </authorList>
    </citation>
    <scope>NUCLEOTIDE SEQUENCE [LARGE SCALE GENOMIC DNA]</scope>
    <source>
        <strain evidence="3">13826</strain>
    </source>
</reference>
<sequence>MKFNKKIKENIIGNLLKRYYKAHDKKVTIFILVSYFIFSLGIFILPSDLLSKFQICQEFVNFMKQYFINIEIFSGVSSFKDEIEFYVSYMWIVGLLWALEAVFYTICRFFIFYNSETSETIKRLDFKWLIFGFSFSIFAIYVYSTGYIVTDGISFFAWDYSVMFQNKLEIFIVISLFQALFSGFGVYLLAVSISVLFYKIFCVNTQKGRIL</sequence>